<reference evidence="3" key="1">
    <citation type="submission" date="2025-08" db="UniProtKB">
        <authorList>
            <consortium name="Ensembl"/>
        </authorList>
    </citation>
    <scope>IDENTIFICATION</scope>
</reference>
<keyword evidence="1" id="KW-0677">Repeat</keyword>
<feature type="compositionally biased region" description="Acidic residues" evidence="2">
    <location>
        <begin position="64"/>
        <end position="73"/>
    </location>
</feature>
<dbReference type="Ensembl" id="ENSSGRT00000019802.1">
    <property type="protein sequence ID" value="ENSSGRP00000018327.1"/>
    <property type="gene ID" value="ENSSGRG00000011124.1"/>
</dbReference>
<reference evidence="3" key="2">
    <citation type="submission" date="2025-09" db="UniProtKB">
        <authorList>
            <consortium name="Ensembl"/>
        </authorList>
    </citation>
    <scope>IDENTIFICATION</scope>
</reference>
<name>A0A672L4W2_SINGR</name>
<accession>A0A672L4W2</accession>
<keyword evidence="4" id="KW-1185">Reference proteome</keyword>
<protein>
    <submittedName>
        <fullName evidence="3">Leucine rich repeat containing 73</fullName>
    </submittedName>
</protein>
<evidence type="ECO:0000313" key="3">
    <source>
        <dbReference type="Ensembl" id="ENSSGRP00000018327.1"/>
    </source>
</evidence>
<feature type="region of interest" description="Disordered" evidence="2">
    <location>
        <begin position="56"/>
        <end position="102"/>
    </location>
</feature>
<evidence type="ECO:0000313" key="4">
    <source>
        <dbReference type="Proteomes" id="UP000472262"/>
    </source>
</evidence>
<dbReference type="Proteomes" id="UP000472262">
    <property type="component" value="Unassembled WGS sequence"/>
</dbReference>
<dbReference type="InParanoid" id="A0A672L4W2"/>
<proteinExistence type="predicted"/>
<dbReference type="AlphaFoldDB" id="A0A672L4W2"/>
<evidence type="ECO:0000256" key="2">
    <source>
        <dbReference type="SAM" id="MobiDB-lite"/>
    </source>
</evidence>
<dbReference type="SUPFAM" id="SSF52047">
    <property type="entry name" value="RNI-like"/>
    <property type="match status" value="1"/>
</dbReference>
<dbReference type="PANTHER" id="PTHR24111:SF3">
    <property type="entry name" value="LEUCINE-RICH REPEAT-CONTAINING PROTEIN 73"/>
    <property type="match status" value="1"/>
</dbReference>
<dbReference type="InterPro" id="IPR052201">
    <property type="entry name" value="LRR-containing_regulator"/>
</dbReference>
<dbReference type="PANTHER" id="PTHR24111">
    <property type="entry name" value="LEUCINE-RICH REPEAT-CONTAINING PROTEIN 34"/>
    <property type="match status" value="1"/>
</dbReference>
<dbReference type="Gene3D" id="3.80.10.10">
    <property type="entry name" value="Ribonuclease Inhibitor"/>
    <property type="match status" value="1"/>
</dbReference>
<dbReference type="InterPro" id="IPR032675">
    <property type="entry name" value="LRR_dom_sf"/>
</dbReference>
<sequence length="130" mass="14500">MLAVAVSSSRTLEVLDLEGTGLTNQSAQVFLDMVENYPTSLRVLVLAENDISPELQQQISDLLSEGEEEEDKDGEARGSSVTPREKPAWVPHSITGSKRLGQKGSTEIDITHALFRRDHFYLRNRNMNCL</sequence>
<evidence type="ECO:0000256" key="1">
    <source>
        <dbReference type="ARBA" id="ARBA00022737"/>
    </source>
</evidence>
<organism evidence="3 4">
    <name type="scientific">Sinocyclocheilus grahami</name>
    <name type="common">Dianchi golden-line fish</name>
    <name type="synonym">Barbus grahami</name>
    <dbReference type="NCBI Taxonomy" id="75366"/>
    <lineage>
        <taxon>Eukaryota</taxon>
        <taxon>Metazoa</taxon>
        <taxon>Chordata</taxon>
        <taxon>Craniata</taxon>
        <taxon>Vertebrata</taxon>
        <taxon>Euteleostomi</taxon>
        <taxon>Actinopterygii</taxon>
        <taxon>Neopterygii</taxon>
        <taxon>Teleostei</taxon>
        <taxon>Ostariophysi</taxon>
        <taxon>Cypriniformes</taxon>
        <taxon>Cyprinidae</taxon>
        <taxon>Cyprininae</taxon>
        <taxon>Sinocyclocheilus</taxon>
    </lineage>
</organism>